<comment type="caution">
    <text evidence="1">The sequence shown here is derived from an EMBL/GenBank/DDBJ whole genome shotgun (WGS) entry which is preliminary data.</text>
</comment>
<proteinExistence type="predicted"/>
<dbReference type="EMBL" id="QJKJ01004543">
    <property type="protein sequence ID" value="RDX93726.1"/>
    <property type="molecule type" value="Genomic_DNA"/>
</dbReference>
<accession>A0A371GTD6</accession>
<dbReference type="AlphaFoldDB" id="A0A371GTD6"/>
<feature type="non-terminal residue" evidence="1">
    <location>
        <position position="1"/>
    </location>
</feature>
<name>A0A371GTD6_MUCPR</name>
<evidence type="ECO:0000313" key="2">
    <source>
        <dbReference type="Proteomes" id="UP000257109"/>
    </source>
</evidence>
<evidence type="ECO:0000313" key="1">
    <source>
        <dbReference type="EMBL" id="RDX93726.1"/>
    </source>
</evidence>
<organism evidence="1 2">
    <name type="scientific">Mucuna pruriens</name>
    <name type="common">Velvet bean</name>
    <name type="synonym">Dolichos pruriens</name>
    <dbReference type="NCBI Taxonomy" id="157652"/>
    <lineage>
        <taxon>Eukaryota</taxon>
        <taxon>Viridiplantae</taxon>
        <taxon>Streptophyta</taxon>
        <taxon>Embryophyta</taxon>
        <taxon>Tracheophyta</taxon>
        <taxon>Spermatophyta</taxon>
        <taxon>Magnoliopsida</taxon>
        <taxon>eudicotyledons</taxon>
        <taxon>Gunneridae</taxon>
        <taxon>Pentapetalae</taxon>
        <taxon>rosids</taxon>
        <taxon>fabids</taxon>
        <taxon>Fabales</taxon>
        <taxon>Fabaceae</taxon>
        <taxon>Papilionoideae</taxon>
        <taxon>50 kb inversion clade</taxon>
        <taxon>NPAAA clade</taxon>
        <taxon>indigoferoid/millettioid clade</taxon>
        <taxon>Phaseoleae</taxon>
        <taxon>Mucuna</taxon>
    </lineage>
</organism>
<dbReference type="Pfam" id="PF08284">
    <property type="entry name" value="RVP_2"/>
    <property type="match status" value="1"/>
</dbReference>
<sequence length="70" mass="7979">MNCIRLAKFEPTINAMRISKLIAIGKMFSMNIFDNLILGECNIVGNFISILFDLGDTHSFISYDYIDRLS</sequence>
<dbReference type="Proteomes" id="UP000257109">
    <property type="component" value="Unassembled WGS sequence"/>
</dbReference>
<dbReference type="OrthoDB" id="1751259at2759"/>
<gene>
    <name evidence="1" type="ORF">CR513_23979</name>
</gene>
<protein>
    <submittedName>
        <fullName evidence="1">Uncharacterized protein</fullName>
    </submittedName>
</protein>
<reference evidence="1" key="1">
    <citation type="submission" date="2018-05" db="EMBL/GenBank/DDBJ databases">
        <title>Draft genome of Mucuna pruriens seed.</title>
        <authorList>
            <person name="Nnadi N.E."/>
            <person name="Vos R."/>
            <person name="Hasami M.H."/>
            <person name="Devisetty U.K."/>
            <person name="Aguiy J.C."/>
        </authorList>
    </citation>
    <scope>NUCLEOTIDE SEQUENCE [LARGE SCALE GENOMIC DNA]</scope>
    <source>
        <strain evidence="1">JCA_2017</strain>
    </source>
</reference>
<keyword evidence="2" id="KW-1185">Reference proteome</keyword>